<accession>A0A2U8W348</accession>
<protein>
    <submittedName>
        <fullName evidence="1">Uncharacterized protein</fullName>
    </submittedName>
</protein>
<name>A0A2U8W348_9HYPH</name>
<dbReference type="OrthoDB" id="7996814at2"/>
<reference evidence="2" key="1">
    <citation type="submission" date="2018-05" db="EMBL/GenBank/DDBJ databases">
        <title>Complete Genome Sequence of Methylobacterium sp. 17SD2-17.</title>
        <authorList>
            <person name="Srinivasan S."/>
        </authorList>
    </citation>
    <scope>NUCLEOTIDE SEQUENCE [LARGE SCALE GENOMIC DNA]</scope>
    <source>
        <strain evidence="2">17SD2-17</strain>
    </source>
</reference>
<keyword evidence="2" id="KW-1185">Reference proteome</keyword>
<dbReference type="EMBL" id="CP029550">
    <property type="protein sequence ID" value="AWN40515.1"/>
    <property type="molecule type" value="Genomic_DNA"/>
</dbReference>
<sequence length="160" mass="17671">MGRSRRFDATEIFCAMFYDMSIDISARTRPAALVVSLFIHASGRFPPVDAVIDILSLCSLQDVRMTEVIDTVAKRSGAAPRQLKRAIRPYLLSGSGPLDRIKLHLANFNLPIRRADAMADLASLRLFMRNASLSHDVAQLQSTLLHMSTAIPAILPQKPV</sequence>
<gene>
    <name evidence="1" type="ORF">DK389_08210</name>
</gene>
<organism evidence="1 2">
    <name type="scientific">Methylobacterium durans</name>
    <dbReference type="NCBI Taxonomy" id="2202825"/>
    <lineage>
        <taxon>Bacteria</taxon>
        <taxon>Pseudomonadati</taxon>
        <taxon>Pseudomonadota</taxon>
        <taxon>Alphaproteobacteria</taxon>
        <taxon>Hyphomicrobiales</taxon>
        <taxon>Methylobacteriaceae</taxon>
        <taxon>Methylobacterium</taxon>
    </lineage>
</organism>
<evidence type="ECO:0000313" key="1">
    <source>
        <dbReference type="EMBL" id="AWN40515.1"/>
    </source>
</evidence>
<dbReference type="Proteomes" id="UP000245926">
    <property type="component" value="Chromosome"/>
</dbReference>
<dbReference type="AlphaFoldDB" id="A0A2U8W348"/>
<dbReference type="KEGG" id="mets:DK389_08210"/>
<evidence type="ECO:0000313" key="2">
    <source>
        <dbReference type="Proteomes" id="UP000245926"/>
    </source>
</evidence>
<proteinExistence type="predicted"/>